<feature type="compositionally biased region" description="Basic and acidic residues" evidence="1">
    <location>
        <begin position="1"/>
        <end position="13"/>
    </location>
</feature>
<feature type="region of interest" description="Disordered" evidence="1">
    <location>
        <begin position="1"/>
        <end position="49"/>
    </location>
</feature>
<dbReference type="EMBL" id="CAMXCT030000918">
    <property type="protein sequence ID" value="CAL4772108.1"/>
    <property type="molecule type" value="Genomic_DNA"/>
</dbReference>
<accession>A0A9P1C4C6</accession>
<evidence type="ECO:0000313" key="3">
    <source>
        <dbReference type="EMBL" id="CAL1138171.1"/>
    </source>
</evidence>
<feature type="compositionally biased region" description="Basic and acidic residues" evidence="1">
    <location>
        <begin position="177"/>
        <end position="191"/>
    </location>
</feature>
<feature type="compositionally biased region" description="Basic and acidic residues" evidence="1">
    <location>
        <begin position="24"/>
        <end position="33"/>
    </location>
</feature>
<evidence type="ECO:0000313" key="4">
    <source>
        <dbReference type="Proteomes" id="UP001152797"/>
    </source>
</evidence>
<name>A0A9P1C4C6_9DINO</name>
<comment type="caution">
    <text evidence="2">The sequence shown here is derived from an EMBL/GenBank/DDBJ whole genome shotgun (WGS) entry which is preliminary data.</text>
</comment>
<keyword evidence="4" id="KW-1185">Reference proteome</keyword>
<feature type="region of interest" description="Disordered" evidence="1">
    <location>
        <begin position="177"/>
        <end position="198"/>
    </location>
</feature>
<dbReference type="EMBL" id="CAMXCT010000918">
    <property type="protein sequence ID" value="CAI3984796.1"/>
    <property type="molecule type" value="Genomic_DNA"/>
</dbReference>
<dbReference type="AlphaFoldDB" id="A0A9P1C4C6"/>
<proteinExistence type="predicted"/>
<organism evidence="2">
    <name type="scientific">Cladocopium goreaui</name>
    <dbReference type="NCBI Taxonomy" id="2562237"/>
    <lineage>
        <taxon>Eukaryota</taxon>
        <taxon>Sar</taxon>
        <taxon>Alveolata</taxon>
        <taxon>Dinophyceae</taxon>
        <taxon>Suessiales</taxon>
        <taxon>Symbiodiniaceae</taxon>
        <taxon>Cladocopium</taxon>
    </lineage>
</organism>
<evidence type="ECO:0000313" key="2">
    <source>
        <dbReference type="EMBL" id="CAI3984796.1"/>
    </source>
</evidence>
<dbReference type="Proteomes" id="UP001152797">
    <property type="component" value="Unassembled WGS sequence"/>
</dbReference>
<sequence length="198" mass="22126">MSAPIHSEKRFDAGADGAQEDSDALERTEESKARHGAFSQSQELKPTPEIWDLFSQDSAPRVPEQHEDSDALARTEDWDDEFLAECNDILATLDPQKTALVAVGEEHPPVIFRIQKNSSLRTLVRAYSRFRGCAESTEWSVRCMPCTSTVDLSQPAQVLPVLQRIAFAKVPREIVEKETNETAEPEARESSCHGTRLC</sequence>
<evidence type="ECO:0000256" key="1">
    <source>
        <dbReference type="SAM" id="MobiDB-lite"/>
    </source>
</evidence>
<dbReference type="EMBL" id="CAMXCT020000918">
    <property type="protein sequence ID" value="CAL1138171.1"/>
    <property type="molecule type" value="Genomic_DNA"/>
</dbReference>
<protein>
    <submittedName>
        <fullName evidence="2">Uncharacterized protein</fullName>
    </submittedName>
</protein>
<gene>
    <name evidence="2" type="ORF">C1SCF055_LOCUS12308</name>
</gene>
<reference evidence="2" key="1">
    <citation type="submission" date="2022-10" db="EMBL/GenBank/DDBJ databases">
        <authorList>
            <person name="Chen Y."/>
            <person name="Dougan E. K."/>
            <person name="Chan C."/>
            <person name="Rhodes N."/>
            <person name="Thang M."/>
        </authorList>
    </citation>
    <scope>NUCLEOTIDE SEQUENCE</scope>
</reference>
<reference evidence="3" key="2">
    <citation type="submission" date="2024-04" db="EMBL/GenBank/DDBJ databases">
        <authorList>
            <person name="Chen Y."/>
            <person name="Shah S."/>
            <person name="Dougan E. K."/>
            <person name="Thang M."/>
            <person name="Chan C."/>
        </authorList>
    </citation>
    <scope>NUCLEOTIDE SEQUENCE [LARGE SCALE GENOMIC DNA]</scope>
</reference>